<evidence type="ECO:0000313" key="3">
    <source>
        <dbReference type="Proteomes" id="UP000712157"/>
    </source>
</evidence>
<dbReference type="Gene3D" id="3.30.70.930">
    <property type="match status" value="2"/>
</dbReference>
<dbReference type="EMBL" id="JAHQCW010000036">
    <property type="protein sequence ID" value="MBU9738514.1"/>
    <property type="molecule type" value="Genomic_DNA"/>
</dbReference>
<accession>A0A949NG75</accession>
<feature type="domain" description="Thiamin/hydroxymethyl pyrimidine-binding YkoF putative" evidence="1">
    <location>
        <begin position="24"/>
        <end position="102"/>
    </location>
</feature>
<dbReference type="InterPro" id="IPR029756">
    <property type="entry name" value="MTH1187/YkoF-like"/>
</dbReference>
<organism evidence="2 3">
    <name type="scientific">Diplocloster agilis</name>
    <dbReference type="NCBI Taxonomy" id="2850323"/>
    <lineage>
        <taxon>Bacteria</taxon>
        <taxon>Bacillati</taxon>
        <taxon>Bacillota</taxon>
        <taxon>Clostridia</taxon>
        <taxon>Lachnospirales</taxon>
        <taxon>Lachnospiraceae</taxon>
        <taxon>Diplocloster</taxon>
    </lineage>
</organism>
<evidence type="ECO:0000259" key="1">
    <source>
        <dbReference type="Pfam" id="PF07615"/>
    </source>
</evidence>
<dbReference type="InterPro" id="IPR011522">
    <property type="entry name" value="Thiamin/HMP-bd_put_YkoF"/>
</dbReference>
<gene>
    <name evidence="2" type="ORF">KTH89_18380</name>
</gene>
<comment type="caution">
    <text evidence="2">The sequence shown here is derived from an EMBL/GenBank/DDBJ whole genome shotgun (WGS) entry which is preliminary data.</text>
</comment>
<proteinExistence type="predicted"/>
<name>A0A949NG75_9FIRM</name>
<evidence type="ECO:0000313" key="2">
    <source>
        <dbReference type="EMBL" id="MBU9738514.1"/>
    </source>
</evidence>
<sequence>MQQSCCCGREDLPWSGRGTGLDISGCRFSLYPMDTDFVPIILGALEHTDTSAVWSESDALSTVYRGRLPYVADAVRGLFVNAYKPGIHMALEGQFSKGCPGDCDGDSLLDFDGPAPNSQVREKGFPALCKLALYPMGVSDYIDHIAGVYRMAQDAGLHPESIHYATRISGDIHQIFDYLEQVCRRMEQAVPHYILHFTVSVNSPTKEEEL</sequence>
<reference evidence="2" key="1">
    <citation type="submission" date="2021-06" db="EMBL/GenBank/DDBJ databases">
        <title>Description of novel taxa of the family Lachnospiraceae.</title>
        <authorList>
            <person name="Chaplin A.V."/>
            <person name="Sokolova S.R."/>
            <person name="Pikina A.P."/>
            <person name="Korzhanova M."/>
            <person name="Belova V."/>
            <person name="Korostin D."/>
            <person name="Efimov B.A."/>
        </authorList>
    </citation>
    <scope>NUCLEOTIDE SEQUENCE</scope>
    <source>
        <strain evidence="2">ASD5720</strain>
    </source>
</reference>
<protein>
    <submittedName>
        <fullName evidence="2">Ykof family thiamine-binding protein</fullName>
    </submittedName>
</protein>
<dbReference type="AlphaFoldDB" id="A0A949NG75"/>
<feature type="domain" description="Thiamin/hydroxymethyl pyrimidine-binding YkoF putative" evidence="1">
    <location>
        <begin position="128"/>
        <end position="205"/>
    </location>
</feature>
<dbReference type="Pfam" id="PF07615">
    <property type="entry name" value="Ykof"/>
    <property type="match status" value="2"/>
</dbReference>
<dbReference type="RefSeq" id="WP_238722660.1">
    <property type="nucleotide sequence ID" value="NZ_JAHQCW010000036.1"/>
</dbReference>
<keyword evidence="3" id="KW-1185">Reference proteome</keyword>
<dbReference type="Proteomes" id="UP000712157">
    <property type="component" value="Unassembled WGS sequence"/>
</dbReference>
<dbReference type="SUPFAM" id="SSF89957">
    <property type="entry name" value="MTH1187/YkoF-like"/>
    <property type="match status" value="1"/>
</dbReference>